<dbReference type="EMBL" id="JAHUZE010000001">
    <property type="protein sequence ID" value="MBV7378140.1"/>
    <property type="molecule type" value="Genomic_DNA"/>
</dbReference>
<evidence type="ECO:0000313" key="1">
    <source>
        <dbReference type="EMBL" id="MBV7378140.1"/>
    </source>
</evidence>
<gene>
    <name evidence="1" type="ORF">KJP28_04330</name>
</gene>
<keyword evidence="2" id="KW-1185">Reference proteome</keyword>
<reference evidence="1 2" key="1">
    <citation type="submission" date="2021-05" db="EMBL/GenBank/DDBJ databases">
        <title>Culturable bacteria isolated from Daya Bay.</title>
        <authorList>
            <person name="Zheng W."/>
            <person name="Yu S."/>
            <person name="Huang Y."/>
        </authorList>
    </citation>
    <scope>NUCLEOTIDE SEQUENCE [LARGE SCALE GENOMIC DNA]</scope>
    <source>
        <strain evidence="1 2">DP4N28-5</strain>
    </source>
</reference>
<sequence>MTGNPRPTTKPQKVHWNYMVDRLNQLEWDLHFPTARNWAIPAEWHDIAARTKRGEKVKITMYVEKDIVRFFKSLGHPYQPRMNDVLGAFMEAKIAGVLFEAGEVERFFDEARRKQRPELGDTDAEWDEVVRALAEDGEGEA</sequence>
<dbReference type="InterPro" id="IPR025528">
    <property type="entry name" value="BrnA_antitoxin"/>
</dbReference>
<dbReference type="RefSeq" id="WP_218390990.1">
    <property type="nucleotide sequence ID" value="NZ_JAHUZE010000001.1"/>
</dbReference>
<name>A0ABS6SYZ1_9RHOB</name>
<accession>A0ABS6SYZ1</accession>
<evidence type="ECO:0000313" key="2">
    <source>
        <dbReference type="Proteomes" id="UP000756530"/>
    </source>
</evidence>
<dbReference type="Pfam" id="PF14384">
    <property type="entry name" value="BrnA_antitoxin"/>
    <property type="match status" value="1"/>
</dbReference>
<dbReference type="Proteomes" id="UP000756530">
    <property type="component" value="Unassembled WGS sequence"/>
</dbReference>
<comment type="caution">
    <text evidence="1">The sequence shown here is derived from an EMBL/GenBank/DDBJ whole genome shotgun (WGS) entry which is preliminary data.</text>
</comment>
<organism evidence="1 2">
    <name type="scientific">Maritimibacter dapengensis</name>
    <dbReference type="NCBI Taxonomy" id="2836868"/>
    <lineage>
        <taxon>Bacteria</taxon>
        <taxon>Pseudomonadati</taxon>
        <taxon>Pseudomonadota</taxon>
        <taxon>Alphaproteobacteria</taxon>
        <taxon>Rhodobacterales</taxon>
        <taxon>Roseobacteraceae</taxon>
        <taxon>Maritimibacter</taxon>
    </lineage>
</organism>
<proteinExistence type="predicted"/>
<protein>
    <submittedName>
        <fullName evidence="1">BrnA antitoxin family protein</fullName>
    </submittedName>
</protein>